<proteinExistence type="predicted"/>
<dbReference type="Proteomes" id="UP001157910">
    <property type="component" value="Unassembled WGS sequence"/>
</dbReference>
<comment type="caution">
    <text evidence="2">The sequence shown here is derived from an EMBL/GenBank/DDBJ whole genome shotgun (WGS) entry which is preliminary data.</text>
</comment>
<dbReference type="RefSeq" id="WP_283405123.1">
    <property type="nucleotide sequence ID" value="NZ_FXUI01000002.1"/>
</dbReference>
<evidence type="ECO:0000256" key="1">
    <source>
        <dbReference type="SAM" id="MobiDB-lite"/>
    </source>
</evidence>
<dbReference type="EMBL" id="FXUI01000002">
    <property type="protein sequence ID" value="SMP55597.1"/>
    <property type="molecule type" value="Genomic_DNA"/>
</dbReference>
<sequence>MFWSCSTFGLGLSAAPGQSQEFADQDTTSQAAAPAAGQSASPADAATPAPAADPNAANNPLTPKITLNFHEYYIPQLEGVPDREANSFLFRGVIPHKTFGVGQLFRYTLPVVTTPTFPGGSKTGVGDLTLIDLVAMPFSTKTAEFVVGPVLVLPTARDDLGAGKWQAGVSAVAIFPRKWGLMGAVATYQHSFAGDDDRPTAQSMTFQPLVIYNLPDAFYLRSSGTWSFDLERANDYVPVGFGFGKVWQASEVTTVNAFIEPQYTVWSNGIGMPKWQILAGINLQFALNR</sequence>
<protein>
    <recommendedName>
        <fullName evidence="4">Outer membrane beta-barrel porin/alpha-amylase</fullName>
    </recommendedName>
</protein>
<feature type="compositionally biased region" description="Low complexity" evidence="1">
    <location>
        <begin position="25"/>
        <end position="59"/>
    </location>
</feature>
<evidence type="ECO:0000313" key="2">
    <source>
        <dbReference type="EMBL" id="SMP55597.1"/>
    </source>
</evidence>
<evidence type="ECO:0000313" key="3">
    <source>
        <dbReference type="Proteomes" id="UP001157910"/>
    </source>
</evidence>
<name>A0ABY1Q4V6_9SPHN</name>
<reference evidence="2 3" key="1">
    <citation type="submission" date="2017-05" db="EMBL/GenBank/DDBJ databases">
        <authorList>
            <person name="Varghese N."/>
            <person name="Submissions S."/>
        </authorList>
    </citation>
    <scope>NUCLEOTIDE SEQUENCE [LARGE SCALE GENOMIC DNA]</scope>
    <source>
        <strain evidence="2 3">SM16</strain>
    </source>
</reference>
<evidence type="ECO:0008006" key="4">
    <source>
        <dbReference type="Google" id="ProtNLM"/>
    </source>
</evidence>
<keyword evidence="3" id="KW-1185">Reference proteome</keyword>
<feature type="region of interest" description="Disordered" evidence="1">
    <location>
        <begin position="19"/>
        <end position="59"/>
    </location>
</feature>
<accession>A0ABY1Q4V6</accession>
<organism evidence="2 3">
    <name type="scientific">Novosphingobium panipatense</name>
    <dbReference type="NCBI Taxonomy" id="428991"/>
    <lineage>
        <taxon>Bacteria</taxon>
        <taxon>Pseudomonadati</taxon>
        <taxon>Pseudomonadota</taxon>
        <taxon>Alphaproteobacteria</taxon>
        <taxon>Sphingomonadales</taxon>
        <taxon>Sphingomonadaceae</taxon>
        <taxon>Novosphingobium</taxon>
    </lineage>
</organism>
<gene>
    <name evidence="2" type="ORF">SAMN06296065_1025</name>
</gene>